<dbReference type="AlphaFoldDB" id="A0A5C5PXB0"/>
<reference evidence="5 6" key="1">
    <citation type="submission" date="2019-06" db="EMBL/GenBank/DDBJ databases">
        <title>Pseudomonas bimorpha sp. nov. isolated from bovine raw milk and skim milk concentrate.</title>
        <authorList>
            <person name="Hofmann K."/>
            <person name="Huptas C."/>
            <person name="Doll E."/>
            <person name="Scherer S."/>
            <person name="Wenning M."/>
        </authorList>
    </citation>
    <scope>NUCLEOTIDE SEQUENCE [LARGE SCALE GENOMIC DNA]</scope>
    <source>
        <strain evidence="5 6">DSM 108990</strain>
    </source>
</reference>
<dbReference type="Pfam" id="PF06761">
    <property type="entry name" value="IcmF-related"/>
    <property type="match status" value="1"/>
</dbReference>
<organism evidence="5 6">
    <name type="scientific">Pseudomonas saxonica</name>
    <dbReference type="NCBI Taxonomy" id="2600598"/>
    <lineage>
        <taxon>Bacteria</taxon>
        <taxon>Pseudomonadati</taxon>
        <taxon>Pseudomonadota</taxon>
        <taxon>Gammaproteobacteria</taxon>
        <taxon>Pseudomonadales</taxon>
        <taxon>Pseudomonadaceae</taxon>
        <taxon>Pseudomonas</taxon>
    </lineage>
</organism>
<feature type="transmembrane region" description="Helical" evidence="1">
    <location>
        <begin position="15"/>
        <end position="33"/>
    </location>
</feature>
<dbReference type="OrthoDB" id="9758229at2"/>
<feature type="transmembrane region" description="Helical" evidence="1">
    <location>
        <begin position="53"/>
        <end position="71"/>
    </location>
</feature>
<proteinExistence type="predicted"/>
<dbReference type="InterPro" id="IPR025743">
    <property type="entry name" value="TssM1_N"/>
</dbReference>
<keyword evidence="1" id="KW-1133">Transmembrane helix</keyword>
<dbReference type="PANTHER" id="PTHR36153:SF1">
    <property type="entry name" value="TYPE VI SECRETION SYSTEM COMPONENT TSSM1"/>
    <property type="match status" value="1"/>
</dbReference>
<evidence type="ECO:0000313" key="5">
    <source>
        <dbReference type="EMBL" id="TWR88479.1"/>
    </source>
</evidence>
<keyword evidence="1" id="KW-0812">Transmembrane</keyword>
<dbReference type="Pfam" id="PF14331">
    <property type="entry name" value="IcmF-related_N"/>
    <property type="match status" value="1"/>
</dbReference>
<evidence type="ECO:0000313" key="6">
    <source>
        <dbReference type="Proteomes" id="UP000317901"/>
    </source>
</evidence>
<feature type="domain" description="IcmF-related" evidence="3">
    <location>
        <begin position="505"/>
        <end position="792"/>
    </location>
</feature>
<sequence>MKNSLKKVAAFMRQTWVWTLALLLTIALLMWWVGPLLAVNDHKFWADSNARLLSISALCLLWGLMMVFVSWRAGVRKKEREDSELGKARELKDAKLETTQKELRQRFKEALRTLSTSSVYRGRSERWRDELPWYLVIGPTSSGKTSLLDFSGLDFPLNKIDRKLTRDMNGTAHCDWYFGEHGVLIDTAGRYLEQNEPDIDASNWRTLLELLRSRRRARPLNGVLVTVPVECLFPVNETIMSGLGDVVRNRLQEIHQILHVDVPVYLVLSKADSLIGFSEFFDQMTREESDQVFGASFGKDQTGSDVSILRTEFDALLGRLTGQVISRMHQERDTHRRARILDFPHQLGAIGERLCVFVDTAFTGNRYQRASPLRGFYLTSAPHVKREAQPETKKLSESLGIKAHALPVLHSGRSHFIHHLLSRVIFPEAQLASLDKRERRRIQWTQRSMYVGALSVLGVMGLVWAQSFAANHERLDTLRELAQQLNKQRSLLSPRDDSAAVLSTLDTQFAASQVFPSTLDVGLFERTGLYQGGASNPLLEQAYQHQLQAQLLPRVAQQLESQIRANLGDRARLLNSLRAYLMLGEADRRDNAWLKTWVATDWSARYPGNTSVQNGLSQHFDRLLALPFNYPLNQPLIAKARQVLRSESLASVVYRMLREQADGLAPYSFDQHLGPQSQVFNGADYVIPGFYTQQGYQQYFSVKGAALVSDILRDNWVLGEGNTLSAMDMRKLMVELEQLYFRDYATQWGEAIGQLTLQPFTAASEGADQLAALTSANSAIVQLLIEVRENTRFPSFIDELPVPTEGDETGAAKKLGALAGTATATIAKAADTLAAKLPDNAKQALQRRFEPLHRLLDENNAPTATLTAALQGLNDVQQQLASLARASAPDQAAFDMAKLRMGGQRDALSHLRQAAQRLPRPLSGWFEGVAEDTWSLELDNAYHFINQRYQRELYSFYDRAIKQRYPFSAHSSSDVALNDFREFFRAQGLSERFFDSYMRPFVSGEAGNYRLRSIDGRSLPVSKAYFDQVAAAQVIRQGFFAQNPAEPLVQFTLEPYSLDPAVSRAELRFGNQSLDYRHGPIVPITLQWPTEAENGRSSLVLDKMSGRPVGIEKSTGPWSLFRLLDLMTVEYLSGRDVMVLKADVGGMRANYLLMSQRTPNPFDLSVLRSFRLPEQL</sequence>
<feature type="domain" description="Type VI secretion system IcmF C-terminal" evidence="2">
    <location>
        <begin position="1051"/>
        <end position="1155"/>
    </location>
</feature>
<dbReference type="EMBL" id="VFIP01000029">
    <property type="protein sequence ID" value="TWR88479.1"/>
    <property type="molecule type" value="Genomic_DNA"/>
</dbReference>
<dbReference type="Proteomes" id="UP000317901">
    <property type="component" value="Unassembled WGS sequence"/>
</dbReference>
<dbReference type="RefSeq" id="WP_146426577.1">
    <property type="nucleotide sequence ID" value="NZ_VFIP01000029.1"/>
</dbReference>
<dbReference type="Pfam" id="PF06744">
    <property type="entry name" value="IcmF_C"/>
    <property type="match status" value="1"/>
</dbReference>
<evidence type="ECO:0000256" key="1">
    <source>
        <dbReference type="SAM" id="Phobius"/>
    </source>
</evidence>
<dbReference type="InterPro" id="IPR017731">
    <property type="entry name" value="TssM1-like"/>
</dbReference>
<dbReference type="PANTHER" id="PTHR36153">
    <property type="entry name" value="INNER MEMBRANE PROTEIN-RELATED"/>
    <property type="match status" value="1"/>
</dbReference>
<gene>
    <name evidence="5" type="primary">tssM</name>
    <name evidence="5" type="ORF">FJD37_15155</name>
</gene>
<accession>A0A5C5PXB0</accession>
<dbReference type="InterPro" id="IPR053156">
    <property type="entry name" value="T6SS_TssM-like"/>
</dbReference>
<feature type="transmembrane region" description="Helical" evidence="1">
    <location>
        <begin position="449"/>
        <end position="469"/>
    </location>
</feature>
<dbReference type="InterPro" id="IPR027417">
    <property type="entry name" value="P-loop_NTPase"/>
</dbReference>
<dbReference type="Gene3D" id="3.40.50.300">
    <property type="entry name" value="P-loop containing nucleotide triphosphate hydrolases"/>
    <property type="match status" value="1"/>
</dbReference>
<dbReference type="NCBIfam" id="TIGR03348">
    <property type="entry name" value="VI_IcmF"/>
    <property type="match status" value="1"/>
</dbReference>
<keyword evidence="1" id="KW-0472">Membrane</keyword>
<dbReference type="InterPro" id="IPR009612">
    <property type="entry name" value="IcmF-rel"/>
</dbReference>
<evidence type="ECO:0000259" key="3">
    <source>
        <dbReference type="Pfam" id="PF06761"/>
    </source>
</evidence>
<evidence type="ECO:0000259" key="4">
    <source>
        <dbReference type="Pfam" id="PF14331"/>
    </source>
</evidence>
<evidence type="ECO:0000259" key="2">
    <source>
        <dbReference type="Pfam" id="PF06744"/>
    </source>
</evidence>
<protein>
    <submittedName>
        <fullName evidence="5">Type VI secretion system membrane subunit TssM</fullName>
    </submittedName>
</protein>
<feature type="domain" description="Type VI secretion system component TssM1 N-terminal" evidence="4">
    <location>
        <begin position="200"/>
        <end position="452"/>
    </location>
</feature>
<dbReference type="SUPFAM" id="SSF52540">
    <property type="entry name" value="P-loop containing nucleoside triphosphate hydrolases"/>
    <property type="match status" value="1"/>
</dbReference>
<comment type="caution">
    <text evidence="5">The sequence shown here is derived from an EMBL/GenBank/DDBJ whole genome shotgun (WGS) entry which is preliminary data.</text>
</comment>
<name>A0A5C5PXB0_9PSED</name>
<dbReference type="InterPro" id="IPR010623">
    <property type="entry name" value="IcmF_C"/>
</dbReference>